<sequence length="364" mass="41837">MIEEIQKFKWPHFKGKAHWIRCFAHILNLIAQVILRPFGSHKKNQTNSSSNIEADPDQQIESFHQESGDSDYKGEEEMLAKDLINSDEVELETKDVNELSDEEESDQYTTDSCKQALAKLNKSPNSKALFKDYCKEHECSRARCEDLVELHVRAIEKYHAMLGGHKDKRHGTAHKYHIHKHNLDLAGDLANILQPFYKITLQVLTWGAAQISHVVLQLPPENGPTPQWTGQRVSGSLRNHYTNPLNVWLTGWLHLDNQGLPVNALKWWIQQRRKVNTHGGLLQMALDVLSCPVSKLICFFHSNNCGCQARIRFWTGLCDLLKAPSQLGNGKIKRGVSRKWKQQQNDELEKKNKEKAQMKRIEID</sequence>
<accession>A0A0L0VY31</accession>
<protein>
    <submittedName>
        <fullName evidence="2">Uncharacterized protein</fullName>
    </submittedName>
</protein>
<evidence type="ECO:0000256" key="1">
    <source>
        <dbReference type="SAM" id="MobiDB-lite"/>
    </source>
</evidence>
<evidence type="ECO:0000313" key="2">
    <source>
        <dbReference type="EMBL" id="KNF03930.1"/>
    </source>
</evidence>
<organism evidence="2 3">
    <name type="scientific">Puccinia striiformis f. sp. tritici PST-78</name>
    <dbReference type="NCBI Taxonomy" id="1165861"/>
    <lineage>
        <taxon>Eukaryota</taxon>
        <taxon>Fungi</taxon>
        <taxon>Dikarya</taxon>
        <taxon>Basidiomycota</taxon>
        <taxon>Pucciniomycotina</taxon>
        <taxon>Pucciniomycetes</taxon>
        <taxon>Pucciniales</taxon>
        <taxon>Pucciniaceae</taxon>
        <taxon>Puccinia</taxon>
    </lineage>
</organism>
<comment type="caution">
    <text evidence="2">The sequence shown here is derived from an EMBL/GenBank/DDBJ whole genome shotgun (WGS) entry which is preliminary data.</text>
</comment>
<feature type="region of interest" description="Disordered" evidence="1">
    <location>
        <begin position="333"/>
        <end position="364"/>
    </location>
</feature>
<keyword evidence="3" id="KW-1185">Reference proteome</keyword>
<dbReference type="Proteomes" id="UP000054564">
    <property type="component" value="Unassembled WGS sequence"/>
</dbReference>
<evidence type="ECO:0000313" key="3">
    <source>
        <dbReference type="Proteomes" id="UP000054564"/>
    </source>
</evidence>
<reference evidence="3" key="1">
    <citation type="submission" date="2014-03" db="EMBL/GenBank/DDBJ databases">
        <title>The Genome Sequence of Puccinia striiformis f. sp. tritici PST-78.</title>
        <authorList>
            <consortium name="The Broad Institute Genome Sequencing Platform"/>
            <person name="Cuomo C."/>
            <person name="Hulbert S."/>
            <person name="Chen X."/>
            <person name="Walker B."/>
            <person name="Young S.K."/>
            <person name="Zeng Q."/>
            <person name="Gargeya S."/>
            <person name="Fitzgerald M."/>
            <person name="Haas B."/>
            <person name="Abouelleil A."/>
            <person name="Alvarado L."/>
            <person name="Arachchi H.M."/>
            <person name="Berlin A.M."/>
            <person name="Chapman S.B."/>
            <person name="Goldberg J."/>
            <person name="Griggs A."/>
            <person name="Gujja S."/>
            <person name="Hansen M."/>
            <person name="Howarth C."/>
            <person name="Imamovic A."/>
            <person name="Larimer J."/>
            <person name="McCowan C."/>
            <person name="Montmayeur A."/>
            <person name="Murphy C."/>
            <person name="Neiman D."/>
            <person name="Pearson M."/>
            <person name="Priest M."/>
            <person name="Roberts A."/>
            <person name="Saif S."/>
            <person name="Shea T."/>
            <person name="Sisk P."/>
            <person name="Sykes S."/>
            <person name="Wortman J."/>
            <person name="Nusbaum C."/>
            <person name="Birren B."/>
        </authorList>
    </citation>
    <scope>NUCLEOTIDE SEQUENCE [LARGE SCALE GENOMIC DNA]</scope>
    <source>
        <strain evidence="3">race PST-78</strain>
    </source>
</reference>
<name>A0A0L0VY31_9BASI</name>
<dbReference type="EMBL" id="AJIL01000015">
    <property type="protein sequence ID" value="KNF03930.1"/>
    <property type="molecule type" value="Genomic_DNA"/>
</dbReference>
<proteinExistence type="predicted"/>
<feature type="compositionally biased region" description="Basic and acidic residues" evidence="1">
    <location>
        <begin position="347"/>
        <end position="364"/>
    </location>
</feature>
<gene>
    <name evidence="2" type="ORF">PSTG_03017</name>
</gene>
<dbReference type="AlphaFoldDB" id="A0A0L0VY31"/>